<reference evidence="4" key="2">
    <citation type="journal article" date="2024" name="Plant">
        <title>Genomic evolution and insights into agronomic trait innovations of Sesamum species.</title>
        <authorList>
            <person name="Miao H."/>
            <person name="Wang L."/>
            <person name="Qu L."/>
            <person name="Liu H."/>
            <person name="Sun Y."/>
            <person name="Le M."/>
            <person name="Wang Q."/>
            <person name="Wei S."/>
            <person name="Zheng Y."/>
            <person name="Lin W."/>
            <person name="Duan Y."/>
            <person name="Cao H."/>
            <person name="Xiong S."/>
            <person name="Wang X."/>
            <person name="Wei L."/>
            <person name="Li C."/>
            <person name="Ma Q."/>
            <person name="Ju M."/>
            <person name="Zhao R."/>
            <person name="Li G."/>
            <person name="Mu C."/>
            <person name="Tian Q."/>
            <person name="Mei H."/>
            <person name="Zhang T."/>
            <person name="Gao T."/>
            <person name="Zhang H."/>
        </authorList>
    </citation>
    <scope>NUCLEOTIDE SEQUENCE</scope>
    <source>
        <strain evidence="4">G02</strain>
    </source>
</reference>
<evidence type="ECO:0000256" key="1">
    <source>
        <dbReference type="SAM" id="MobiDB-lite"/>
    </source>
</evidence>
<dbReference type="InterPro" id="IPR025558">
    <property type="entry name" value="DUF4283"/>
</dbReference>
<dbReference type="AlphaFoldDB" id="A0AAW2KB83"/>
<reference evidence="4" key="1">
    <citation type="submission" date="2020-06" db="EMBL/GenBank/DDBJ databases">
        <authorList>
            <person name="Li T."/>
            <person name="Hu X."/>
            <person name="Zhang T."/>
            <person name="Song X."/>
            <person name="Zhang H."/>
            <person name="Dai N."/>
            <person name="Sheng W."/>
            <person name="Hou X."/>
            <person name="Wei L."/>
        </authorList>
    </citation>
    <scope>NUCLEOTIDE SEQUENCE</scope>
    <source>
        <strain evidence="4">G02</strain>
        <tissue evidence="4">Leaf</tissue>
    </source>
</reference>
<protein>
    <recommendedName>
        <fullName evidence="5">Zinc knuckle CX2CX4HX4C domain-containing protein</fullName>
    </recommendedName>
</protein>
<evidence type="ECO:0000259" key="3">
    <source>
        <dbReference type="Pfam" id="PF14392"/>
    </source>
</evidence>
<dbReference type="InterPro" id="IPR025836">
    <property type="entry name" value="Zn_knuckle_CX2CX4HX4C"/>
</dbReference>
<feature type="domain" description="Zinc knuckle CX2CX4HX4C" evidence="3">
    <location>
        <begin position="147"/>
        <end position="195"/>
    </location>
</feature>
<dbReference type="EMBL" id="JACGWJ010000029">
    <property type="protein sequence ID" value="KAL0303115.1"/>
    <property type="molecule type" value="Genomic_DNA"/>
</dbReference>
<gene>
    <name evidence="4" type="ORF">Sradi_6179600</name>
</gene>
<feature type="region of interest" description="Disordered" evidence="1">
    <location>
        <begin position="224"/>
        <end position="287"/>
    </location>
</feature>
<sequence length="287" mass="32495">MDSGFRVASSVPRRELLCSKQPKFEALVSSIRSMLNPVKGLEMRNLEEGRFLIRFHHIIDRNRALEGCPWSFEKNTLILSGVGPNENPMNVDLNWCDFFVHVHDLPLSKMTHDIAALIVNKIGRFRDMEANDSGKSWGASIRIRVAIDVSLPLFRVLRVGQAMGEELVVSFTYERLQNFCYLCGTLGRISKYCEKGFADGFVDSGDNTPYGPWLRASPRPWGNRSRNYVGSTSSDQRRSPPRTHGQGERDSFGVPSKRERGIQVLIEDERSDTQNGVMNGNEEIRSQ</sequence>
<dbReference type="PANTHER" id="PTHR31286:SF153">
    <property type="entry name" value="DUF4283 DOMAIN PROTEIN"/>
    <property type="match status" value="1"/>
</dbReference>
<dbReference type="Pfam" id="PF14111">
    <property type="entry name" value="DUF4283"/>
    <property type="match status" value="1"/>
</dbReference>
<feature type="compositionally biased region" description="Polar residues" evidence="1">
    <location>
        <begin position="224"/>
        <end position="234"/>
    </location>
</feature>
<dbReference type="PANTHER" id="PTHR31286">
    <property type="entry name" value="GLYCINE-RICH CELL WALL STRUCTURAL PROTEIN 1.8-LIKE"/>
    <property type="match status" value="1"/>
</dbReference>
<organism evidence="4">
    <name type="scientific">Sesamum radiatum</name>
    <name type="common">Black benniseed</name>
    <dbReference type="NCBI Taxonomy" id="300843"/>
    <lineage>
        <taxon>Eukaryota</taxon>
        <taxon>Viridiplantae</taxon>
        <taxon>Streptophyta</taxon>
        <taxon>Embryophyta</taxon>
        <taxon>Tracheophyta</taxon>
        <taxon>Spermatophyta</taxon>
        <taxon>Magnoliopsida</taxon>
        <taxon>eudicotyledons</taxon>
        <taxon>Gunneridae</taxon>
        <taxon>Pentapetalae</taxon>
        <taxon>asterids</taxon>
        <taxon>lamiids</taxon>
        <taxon>Lamiales</taxon>
        <taxon>Pedaliaceae</taxon>
        <taxon>Sesamum</taxon>
    </lineage>
</organism>
<feature type="domain" description="DUF4283" evidence="2">
    <location>
        <begin position="19"/>
        <end position="88"/>
    </location>
</feature>
<dbReference type="InterPro" id="IPR040256">
    <property type="entry name" value="At4g02000-like"/>
</dbReference>
<evidence type="ECO:0008006" key="5">
    <source>
        <dbReference type="Google" id="ProtNLM"/>
    </source>
</evidence>
<accession>A0AAW2KB83</accession>
<proteinExistence type="predicted"/>
<evidence type="ECO:0000259" key="2">
    <source>
        <dbReference type="Pfam" id="PF14111"/>
    </source>
</evidence>
<feature type="compositionally biased region" description="Basic and acidic residues" evidence="1">
    <location>
        <begin position="245"/>
        <end position="272"/>
    </location>
</feature>
<name>A0AAW2KB83_SESRA</name>
<comment type="caution">
    <text evidence="4">The sequence shown here is derived from an EMBL/GenBank/DDBJ whole genome shotgun (WGS) entry which is preliminary data.</text>
</comment>
<dbReference type="Pfam" id="PF14392">
    <property type="entry name" value="zf-CCHC_4"/>
    <property type="match status" value="1"/>
</dbReference>
<evidence type="ECO:0000313" key="4">
    <source>
        <dbReference type="EMBL" id="KAL0303115.1"/>
    </source>
</evidence>